<name>A0ABQ9K427_9CUCU</name>
<evidence type="ECO:0000313" key="2">
    <source>
        <dbReference type="Proteomes" id="UP001162164"/>
    </source>
</evidence>
<protein>
    <submittedName>
        <fullName evidence="1">Uncharacterized protein</fullName>
    </submittedName>
</protein>
<evidence type="ECO:0000313" key="1">
    <source>
        <dbReference type="EMBL" id="KAJ8984275.1"/>
    </source>
</evidence>
<keyword evidence="2" id="KW-1185">Reference proteome</keyword>
<dbReference type="Proteomes" id="UP001162164">
    <property type="component" value="Unassembled WGS sequence"/>
</dbReference>
<organism evidence="1 2">
    <name type="scientific">Molorchus minor</name>
    <dbReference type="NCBI Taxonomy" id="1323400"/>
    <lineage>
        <taxon>Eukaryota</taxon>
        <taxon>Metazoa</taxon>
        <taxon>Ecdysozoa</taxon>
        <taxon>Arthropoda</taxon>
        <taxon>Hexapoda</taxon>
        <taxon>Insecta</taxon>
        <taxon>Pterygota</taxon>
        <taxon>Neoptera</taxon>
        <taxon>Endopterygota</taxon>
        <taxon>Coleoptera</taxon>
        <taxon>Polyphaga</taxon>
        <taxon>Cucujiformia</taxon>
        <taxon>Chrysomeloidea</taxon>
        <taxon>Cerambycidae</taxon>
        <taxon>Lamiinae</taxon>
        <taxon>Monochamini</taxon>
        <taxon>Molorchus</taxon>
    </lineage>
</organism>
<proteinExistence type="predicted"/>
<dbReference type="EMBL" id="JAPWTJ010000042">
    <property type="protein sequence ID" value="KAJ8984275.1"/>
    <property type="molecule type" value="Genomic_DNA"/>
</dbReference>
<accession>A0ABQ9K427</accession>
<sequence>MSLWGQGLYEYKAIHYLSNPQCLENFHSQVTAYYARNSPLSGFYDFTQLSIAYLRVHSLAFRIASDSFTFHNSATSFARGSSGFGALNGSFIVLAKALVTEVNHIHSEKETIELLIIWLLWSRSIL</sequence>
<comment type="caution">
    <text evidence="1">The sequence shown here is derived from an EMBL/GenBank/DDBJ whole genome shotgun (WGS) entry which is preliminary data.</text>
</comment>
<reference evidence="1" key="1">
    <citation type="journal article" date="2023" name="Insect Mol. Biol.">
        <title>Genome sequencing provides insights into the evolution of gene families encoding plant cell wall-degrading enzymes in longhorned beetles.</title>
        <authorList>
            <person name="Shin N.R."/>
            <person name="Okamura Y."/>
            <person name="Kirsch R."/>
            <person name="Pauchet Y."/>
        </authorList>
    </citation>
    <scope>NUCLEOTIDE SEQUENCE</scope>
    <source>
        <strain evidence="1">MMC_N1</strain>
    </source>
</reference>
<gene>
    <name evidence="1" type="ORF">NQ317_009759</name>
</gene>